<reference evidence="2 3" key="1">
    <citation type="submission" date="2020-08" db="EMBL/GenBank/DDBJ databases">
        <title>Genomic Encyclopedia of Type Strains, Phase III (KMG-III): the genomes of soil and plant-associated and newly described type strains.</title>
        <authorList>
            <person name="Whitman W."/>
        </authorList>
    </citation>
    <scope>NUCLEOTIDE SEQUENCE [LARGE SCALE GENOMIC DNA]</scope>
    <source>
        <strain evidence="2 3">SFB5A</strain>
    </source>
</reference>
<comment type="caution">
    <text evidence="2">The sequence shown here is derived from an EMBL/GenBank/DDBJ whole genome shotgun (WGS) entry which is preliminary data.</text>
</comment>
<feature type="region of interest" description="Disordered" evidence="1">
    <location>
        <begin position="126"/>
        <end position="160"/>
    </location>
</feature>
<dbReference type="AlphaFoldDB" id="A0A7W7U858"/>
<name>A0A7W7U858_9ACTN</name>
<feature type="compositionally biased region" description="Basic and acidic residues" evidence="1">
    <location>
        <begin position="61"/>
        <end position="70"/>
    </location>
</feature>
<dbReference type="EMBL" id="JACHJY010000014">
    <property type="protein sequence ID" value="MBB4986714.1"/>
    <property type="molecule type" value="Genomic_DNA"/>
</dbReference>
<evidence type="ECO:0000313" key="3">
    <source>
        <dbReference type="Proteomes" id="UP000582643"/>
    </source>
</evidence>
<evidence type="ECO:0000313" key="2">
    <source>
        <dbReference type="EMBL" id="MBB4986714.1"/>
    </source>
</evidence>
<evidence type="ECO:0000256" key="1">
    <source>
        <dbReference type="SAM" id="MobiDB-lite"/>
    </source>
</evidence>
<dbReference type="RefSeq" id="WP_184932930.1">
    <property type="nucleotide sequence ID" value="NZ_JACHJY010000014.1"/>
</dbReference>
<gene>
    <name evidence="2" type="ORF">GGE06_007685</name>
</gene>
<dbReference type="Proteomes" id="UP000582643">
    <property type="component" value="Unassembled WGS sequence"/>
</dbReference>
<feature type="compositionally biased region" description="Low complexity" evidence="1">
    <location>
        <begin position="1"/>
        <end position="17"/>
    </location>
</feature>
<proteinExistence type="predicted"/>
<accession>A0A7W7U858</accession>
<sequence>MRPAATPVPVAPATIPTPVVPPAARPSAADDGTGGPEPHDEPQQEPVPRRPRLRPVAPIDDSARPARHAEALGIPVVRPLPVPVPVPPAVAPRTAAHPAVAAVADPAPAVTITIGRVEIRAVPPATHTTARPEADSALPGGSGSATLSLGDFLRGTGEAR</sequence>
<keyword evidence="3" id="KW-1185">Reference proteome</keyword>
<protein>
    <submittedName>
        <fullName evidence="2">Uncharacterized protein</fullName>
    </submittedName>
</protein>
<feature type="region of interest" description="Disordered" evidence="1">
    <location>
        <begin position="1"/>
        <end position="72"/>
    </location>
</feature>
<organism evidence="2 3">
    <name type="scientific">Streptomyces nymphaeiformis</name>
    <dbReference type="NCBI Taxonomy" id="2663842"/>
    <lineage>
        <taxon>Bacteria</taxon>
        <taxon>Bacillati</taxon>
        <taxon>Actinomycetota</taxon>
        <taxon>Actinomycetes</taxon>
        <taxon>Kitasatosporales</taxon>
        <taxon>Streptomycetaceae</taxon>
        <taxon>Streptomyces</taxon>
    </lineage>
</organism>